<dbReference type="GO" id="GO:0005886">
    <property type="term" value="C:plasma membrane"/>
    <property type="evidence" value="ECO:0007669"/>
    <property type="project" value="TreeGrafter"/>
</dbReference>
<feature type="transmembrane region" description="Helical" evidence="1">
    <location>
        <begin position="144"/>
        <end position="163"/>
    </location>
</feature>
<keyword evidence="1" id="KW-1133">Transmembrane helix</keyword>
<dbReference type="InterPro" id="IPR051599">
    <property type="entry name" value="Cell_Envelope_Assoc"/>
</dbReference>
<sequence>MEYLILISYFSFSLLSWFYILRDKLPKQVDYIIILSASSSRITKRRIAKGIEVASRYPLTKILFCGKKMSPLFQKEMMNICNTCFVNNKSTNTYEDALYAKRYLKNVKNVILITSSSHQRRARNTFHRVYREMKIYNVPTNDIFTLYSPFLPAGWIVTFINLLKDWKYNGRKV</sequence>
<gene>
    <name evidence="3" type="ORF">GX888_03520</name>
</gene>
<evidence type="ECO:0000313" key="3">
    <source>
        <dbReference type="EMBL" id="NLZ24784.1"/>
    </source>
</evidence>
<evidence type="ECO:0000256" key="1">
    <source>
        <dbReference type="SAM" id="Phobius"/>
    </source>
</evidence>
<keyword evidence="1" id="KW-0812">Transmembrane</keyword>
<protein>
    <submittedName>
        <fullName evidence="3">YdcF family protein</fullName>
    </submittedName>
</protein>
<dbReference type="PANTHER" id="PTHR30336">
    <property type="entry name" value="INNER MEMBRANE PROTEIN, PROBABLE PERMEASE"/>
    <property type="match status" value="1"/>
</dbReference>
<accession>A0A847VE66</accession>
<dbReference type="AlphaFoldDB" id="A0A847VE66"/>
<evidence type="ECO:0000313" key="4">
    <source>
        <dbReference type="Proteomes" id="UP000564033"/>
    </source>
</evidence>
<dbReference type="EMBL" id="JAAZIL010000088">
    <property type="protein sequence ID" value="NLZ24784.1"/>
    <property type="molecule type" value="Genomic_DNA"/>
</dbReference>
<keyword evidence="1" id="KW-0472">Membrane</keyword>
<comment type="caution">
    <text evidence="3">The sequence shown here is derived from an EMBL/GenBank/DDBJ whole genome shotgun (WGS) entry which is preliminary data.</text>
</comment>
<dbReference type="Pfam" id="PF02698">
    <property type="entry name" value="DUF218"/>
    <property type="match status" value="1"/>
</dbReference>
<organism evidence="3 4">
    <name type="scientific">Candidatus Dojkabacteria bacterium</name>
    <dbReference type="NCBI Taxonomy" id="2099670"/>
    <lineage>
        <taxon>Bacteria</taxon>
        <taxon>Candidatus Dojkabacteria</taxon>
    </lineage>
</organism>
<dbReference type="Gene3D" id="3.40.50.620">
    <property type="entry name" value="HUPs"/>
    <property type="match status" value="1"/>
</dbReference>
<feature type="domain" description="DUF218" evidence="2">
    <location>
        <begin position="30"/>
        <end position="149"/>
    </location>
</feature>
<dbReference type="InterPro" id="IPR014729">
    <property type="entry name" value="Rossmann-like_a/b/a_fold"/>
</dbReference>
<dbReference type="CDD" id="cd06259">
    <property type="entry name" value="YdcF-like"/>
    <property type="match status" value="1"/>
</dbReference>
<name>A0A847VE66_9BACT</name>
<dbReference type="InterPro" id="IPR003848">
    <property type="entry name" value="DUF218"/>
</dbReference>
<proteinExistence type="predicted"/>
<dbReference type="Proteomes" id="UP000564033">
    <property type="component" value="Unassembled WGS sequence"/>
</dbReference>
<dbReference type="PANTHER" id="PTHR30336:SF20">
    <property type="entry name" value="DUF218 DOMAIN-CONTAINING PROTEIN"/>
    <property type="match status" value="1"/>
</dbReference>
<evidence type="ECO:0000259" key="2">
    <source>
        <dbReference type="Pfam" id="PF02698"/>
    </source>
</evidence>
<reference evidence="3 4" key="1">
    <citation type="journal article" date="2020" name="Biotechnol. Biofuels">
        <title>New insights from the biogas microbiome by comprehensive genome-resolved metagenomics of nearly 1600 species originating from multiple anaerobic digesters.</title>
        <authorList>
            <person name="Campanaro S."/>
            <person name="Treu L."/>
            <person name="Rodriguez-R L.M."/>
            <person name="Kovalovszki A."/>
            <person name="Ziels R.M."/>
            <person name="Maus I."/>
            <person name="Zhu X."/>
            <person name="Kougias P.G."/>
            <person name="Basile A."/>
            <person name="Luo G."/>
            <person name="Schluter A."/>
            <person name="Konstantinidis K.T."/>
            <person name="Angelidaki I."/>
        </authorList>
    </citation>
    <scope>NUCLEOTIDE SEQUENCE [LARGE SCALE GENOMIC DNA]</scope>
    <source>
        <strain evidence="3">AS19jrsBPTG_9</strain>
    </source>
</reference>